<dbReference type="GO" id="GO:0003676">
    <property type="term" value="F:nucleic acid binding"/>
    <property type="evidence" value="ECO:0007669"/>
    <property type="project" value="InterPro"/>
</dbReference>
<keyword evidence="1" id="KW-0862">Zinc</keyword>
<dbReference type="InterPro" id="IPR056924">
    <property type="entry name" value="SH3_Tf2-1"/>
</dbReference>
<feature type="domain" description="CCHC-type" evidence="2">
    <location>
        <begin position="62"/>
        <end position="76"/>
    </location>
</feature>
<dbReference type="GO" id="GO:0008270">
    <property type="term" value="F:zinc ion binding"/>
    <property type="evidence" value="ECO:0007669"/>
    <property type="project" value="UniProtKB-KW"/>
</dbReference>
<name>A5AZE0_VITVI</name>
<sequence length="299" mass="34474">MEEYVGYSFNKKLGGTTMESTHKKLYDTSHSVKPRLSHLFNSPLRFKPSFSQMVDKKSKGIKCFKCQQPGHLAYNCLKKYLHIGLEHEEKPESQKDERNEKSFDYEIYDPVDLDDEEVDISLGSIVRRILKTPKVEKEDWRRTSIFQMLVWFGEHVTNWDQVLPMVLFAYNRLVNGSIGRNRFEIVTGLLLRKLIDLVPLLIETLPSVEADAFSTYKKLHSKNVDPYRGLKKISSNAYVLDLLENMGISNIFNIEELTLCSNPKDVTTNGDPNVHLPPTPRLKEEIEDVIDHQIVSTKG</sequence>
<gene>
    <name evidence="3" type="ORF">VITISV_041651</name>
</gene>
<dbReference type="PANTHER" id="PTHR35046">
    <property type="entry name" value="ZINC KNUCKLE (CCHC-TYPE) FAMILY PROTEIN"/>
    <property type="match status" value="1"/>
</dbReference>
<reference evidence="3" key="1">
    <citation type="journal article" date="2007" name="PLoS ONE">
        <title>The first genome sequence of an elite grapevine cultivar (Pinot noir Vitis vinifera L.): coping with a highly heterozygous genome.</title>
        <authorList>
            <person name="Velasco R."/>
            <person name="Zharkikh A."/>
            <person name="Troggio M."/>
            <person name="Cartwright D.A."/>
            <person name="Cestaro A."/>
            <person name="Pruss D."/>
            <person name="Pindo M."/>
            <person name="FitzGerald L.M."/>
            <person name="Vezzulli S."/>
            <person name="Reid J."/>
            <person name="Malacarne G."/>
            <person name="Iliev D."/>
            <person name="Coppola G."/>
            <person name="Wardell B."/>
            <person name="Micheletti D."/>
            <person name="Macalma T."/>
            <person name="Facci M."/>
            <person name="Mitchell J.T."/>
            <person name="Perazzolli M."/>
            <person name="Eldredge G."/>
            <person name="Gatto P."/>
            <person name="Oyzerski R."/>
            <person name="Moretto M."/>
            <person name="Gutin N."/>
            <person name="Stefanini M."/>
            <person name="Chen Y."/>
            <person name="Segala C."/>
            <person name="Davenport C."/>
            <person name="Dematte L."/>
            <person name="Mraz A."/>
            <person name="Battilana J."/>
            <person name="Stormo K."/>
            <person name="Costa F."/>
            <person name="Tao Q."/>
            <person name="Si-Ammour A."/>
            <person name="Harkins T."/>
            <person name="Lackey A."/>
            <person name="Perbost C."/>
            <person name="Taillon B."/>
            <person name="Stella A."/>
            <person name="Solovyev V."/>
            <person name="Fawcett J.A."/>
            <person name="Sterck L."/>
            <person name="Vandepoele K."/>
            <person name="Grando S.M."/>
            <person name="Toppo S."/>
            <person name="Moser C."/>
            <person name="Lanchbury J."/>
            <person name="Bogden R."/>
            <person name="Skolnick M."/>
            <person name="Sgaramella V."/>
            <person name="Bhatnagar S.K."/>
            <person name="Fontana P."/>
            <person name="Gutin A."/>
            <person name="Van de Peer Y."/>
            <person name="Salamini F."/>
            <person name="Viola R."/>
        </authorList>
    </citation>
    <scope>NUCLEOTIDE SEQUENCE</scope>
</reference>
<proteinExistence type="predicted"/>
<dbReference type="PANTHER" id="PTHR35046:SF26">
    <property type="entry name" value="RNA-DIRECTED DNA POLYMERASE"/>
    <property type="match status" value="1"/>
</dbReference>
<dbReference type="AlphaFoldDB" id="A5AZE0"/>
<dbReference type="SUPFAM" id="SSF57756">
    <property type="entry name" value="Retrovirus zinc finger-like domains"/>
    <property type="match status" value="1"/>
</dbReference>
<keyword evidence="1" id="KW-0863">Zinc-finger</keyword>
<organism evidence="3">
    <name type="scientific">Vitis vinifera</name>
    <name type="common">Grape</name>
    <dbReference type="NCBI Taxonomy" id="29760"/>
    <lineage>
        <taxon>Eukaryota</taxon>
        <taxon>Viridiplantae</taxon>
        <taxon>Streptophyta</taxon>
        <taxon>Embryophyta</taxon>
        <taxon>Tracheophyta</taxon>
        <taxon>Spermatophyta</taxon>
        <taxon>Magnoliopsida</taxon>
        <taxon>eudicotyledons</taxon>
        <taxon>Gunneridae</taxon>
        <taxon>Pentapetalae</taxon>
        <taxon>rosids</taxon>
        <taxon>Vitales</taxon>
        <taxon>Vitaceae</taxon>
        <taxon>Viteae</taxon>
        <taxon>Vitis</taxon>
    </lineage>
</organism>
<keyword evidence="1" id="KW-0479">Metal-binding</keyword>
<dbReference type="PROSITE" id="PS50158">
    <property type="entry name" value="ZF_CCHC"/>
    <property type="match status" value="1"/>
</dbReference>
<evidence type="ECO:0000259" key="2">
    <source>
        <dbReference type="PROSITE" id="PS50158"/>
    </source>
</evidence>
<dbReference type="Pfam" id="PF24626">
    <property type="entry name" value="SH3_Tf2-1"/>
    <property type="match status" value="1"/>
</dbReference>
<dbReference type="Pfam" id="PF00098">
    <property type="entry name" value="zf-CCHC"/>
    <property type="match status" value="1"/>
</dbReference>
<evidence type="ECO:0000256" key="1">
    <source>
        <dbReference type="PROSITE-ProRule" id="PRU00047"/>
    </source>
</evidence>
<evidence type="ECO:0000313" key="3">
    <source>
        <dbReference type="EMBL" id="CAN60762.1"/>
    </source>
</evidence>
<dbReference type="EMBL" id="AM441254">
    <property type="protein sequence ID" value="CAN60762.1"/>
    <property type="molecule type" value="Genomic_DNA"/>
</dbReference>
<dbReference type="Gene3D" id="4.10.60.10">
    <property type="entry name" value="Zinc finger, CCHC-type"/>
    <property type="match status" value="1"/>
</dbReference>
<dbReference type="SMART" id="SM00343">
    <property type="entry name" value="ZnF_C2HC"/>
    <property type="match status" value="1"/>
</dbReference>
<dbReference type="InterPro" id="IPR001878">
    <property type="entry name" value="Znf_CCHC"/>
</dbReference>
<dbReference type="InterPro" id="IPR036875">
    <property type="entry name" value="Znf_CCHC_sf"/>
</dbReference>
<accession>A5AZE0</accession>
<protein>
    <recommendedName>
        <fullName evidence="2">CCHC-type domain-containing protein</fullName>
    </recommendedName>
</protein>